<evidence type="ECO:0000313" key="1">
    <source>
        <dbReference type="EMBL" id="CAA2138458.1"/>
    </source>
</evidence>
<name>A0A679K2X9_9HYPH</name>
<protein>
    <submittedName>
        <fullName evidence="1">Uncharacterized protein</fullName>
    </submittedName>
</protein>
<geneLocation type="plasmid" evidence="1">
    <name>1</name>
</geneLocation>
<reference evidence="2" key="3">
    <citation type="submission" date="2021-08" db="EMBL/GenBank/DDBJ databases">
        <authorList>
            <person name="Tani A."/>
            <person name="Ola A."/>
            <person name="Ogura Y."/>
            <person name="Katsura K."/>
            <person name="Hayashi T."/>
        </authorList>
    </citation>
    <scope>NUCLEOTIDE SEQUENCE</scope>
    <source>
        <strain evidence="2">DSM 21893</strain>
    </source>
</reference>
<dbReference type="AlphaFoldDB" id="A0A679K2X9"/>
<accession>A0A679K2X9</accession>
<dbReference type="Proteomes" id="UP001055307">
    <property type="component" value="Unassembled WGS sequence"/>
</dbReference>
<reference evidence="1" key="2">
    <citation type="submission" date="2019-12" db="EMBL/GenBank/DDBJ databases">
        <authorList>
            <person name="Cremers G."/>
        </authorList>
    </citation>
    <scope>NUCLEOTIDE SEQUENCE</scope>
    <source>
        <strain evidence="1">Mbul2</strain>
        <plasmid evidence="1">1</plasmid>
    </source>
</reference>
<keyword evidence="1" id="KW-0614">Plasmid</keyword>
<evidence type="ECO:0000313" key="3">
    <source>
        <dbReference type="Proteomes" id="UP001055307"/>
    </source>
</evidence>
<evidence type="ECO:0000313" key="2">
    <source>
        <dbReference type="EMBL" id="GJD37601.1"/>
    </source>
</evidence>
<dbReference type="EMBL" id="BPQF01000001">
    <property type="protein sequence ID" value="GJD37601.1"/>
    <property type="molecule type" value="Genomic_DNA"/>
</dbReference>
<proteinExistence type="predicted"/>
<reference evidence="2" key="1">
    <citation type="journal article" date="2016" name="Front. Microbiol.">
        <title>Genome Sequence of the Piezophilic, Mesophilic Sulfate-Reducing Bacterium Desulfovibrio indicus J2T.</title>
        <authorList>
            <person name="Cao J."/>
            <person name="Maignien L."/>
            <person name="Shao Z."/>
            <person name="Alain K."/>
            <person name="Jebbar M."/>
        </authorList>
    </citation>
    <scope>NUCLEOTIDE SEQUENCE</scope>
    <source>
        <strain evidence="2">DSM 21893</strain>
    </source>
</reference>
<gene>
    <name evidence="1" type="ORF">MBLL_01156</name>
    <name evidence="2" type="ORF">OICFNHDK_0038</name>
</gene>
<dbReference type="EMBL" id="LR743510">
    <property type="protein sequence ID" value="CAA2138458.1"/>
    <property type="molecule type" value="Genomic_DNA"/>
</dbReference>
<sequence>MSVEAAYLEAFKAVPGMSSDLASNAENPIRYGFEITDARGTILMVLPFAEVLDHGRKRSKQPSKLRFRKGRAEMRRTAGLIVELRDAQVKLNVTFAETQRLLDMAKGTRG</sequence>
<organism evidence="1">
    <name type="scientific">Methylobacterium bullatum</name>
    <dbReference type="NCBI Taxonomy" id="570505"/>
    <lineage>
        <taxon>Bacteria</taxon>
        <taxon>Pseudomonadati</taxon>
        <taxon>Pseudomonadota</taxon>
        <taxon>Alphaproteobacteria</taxon>
        <taxon>Hyphomicrobiales</taxon>
        <taxon>Methylobacteriaceae</taxon>
        <taxon>Methylobacterium</taxon>
    </lineage>
</organism>
<keyword evidence="3" id="KW-1185">Reference proteome</keyword>